<dbReference type="EMBL" id="JAKOGI010001329">
    <property type="protein sequence ID" value="KAJ8426230.1"/>
    <property type="molecule type" value="Genomic_DNA"/>
</dbReference>
<dbReference type="AlphaFoldDB" id="A0A9Q1JNI4"/>
<gene>
    <name evidence="1" type="ORF">Cgig2_009674</name>
</gene>
<evidence type="ECO:0000313" key="1">
    <source>
        <dbReference type="EMBL" id="KAJ8426230.1"/>
    </source>
</evidence>
<evidence type="ECO:0000313" key="2">
    <source>
        <dbReference type="Proteomes" id="UP001153076"/>
    </source>
</evidence>
<organism evidence="1 2">
    <name type="scientific">Carnegiea gigantea</name>
    <dbReference type="NCBI Taxonomy" id="171969"/>
    <lineage>
        <taxon>Eukaryota</taxon>
        <taxon>Viridiplantae</taxon>
        <taxon>Streptophyta</taxon>
        <taxon>Embryophyta</taxon>
        <taxon>Tracheophyta</taxon>
        <taxon>Spermatophyta</taxon>
        <taxon>Magnoliopsida</taxon>
        <taxon>eudicotyledons</taxon>
        <taxon>Gunneridae</taxon>
        <taxon>Pentapetalae</taxon>
        <taxon>Caryophyllales</taxon>
        <taxon>Cactineae</taxon>
        <taxon>Cactaceae</taxon>
        <taxon>Cactoideae</taxon>
        <taxon>Echinocereeae</taxon>
        <taxon>Carnegiea</taxon>
    </lineage>
</organism>
<comment type="caution">
    <text evidence="1">The sequence shown here is derived from an EMBL/GenBank/DDBJ whole genome shotgun (WGS) entry which is preliminary data.</text>
</comment>
<reference evidence="1" key="1">
    <citation type="submission" date="2022-04" db="EMBL/GenBank/DDBJ databases">
        <title>Carnegiea gigantea Genome sequencing and assembly v2.</title>
        <authorList>
            <person name="Copetti D."/>
            <person name="Sanderson M.J."/>
            <person name="Burquez A."/>
            <person name="Wojciechowski M.F."/>
        </authorList>
    </citation>
    <scope>NUCLEOTIDE SEQUENCE</scope>
    <source>
        <strain evidence="1">SGP5-SGP5p</strain>
        <tissue evidence="1">Aerial part</tissue>
    </source>
</reference>
<protein>
    <submittedName>
        <fullName evidence="1">Uncharacterized protein</fullName>
    </submittedName>
</protein>
<dbReference type="Proteomes" id="UP001153076">
    <property type="component" value="Unassembled WGS sequence"/>
</dbReference>
<sequence length="232" mass="26291">MSYLYATMYITLENLQNMARPKRITSAPGGVSRKDNVNEYEMQRKDNVNEYERQWELNIQQTIENFRNLEYKGRCKHQEEPKEVSNYMVSKIVRKTMSIIRQTMKECKQNTIIQVTPLSCISFAQICQFRPPCPNCSQTSLPVRPRNSEETIPTVLKSGHQALHTSGKSAYETARSPDGCPVAVGCPIPLAWPAYLTCRRPSSDTNTPPSLLAQMAEQSAIAQRCGFKSHIG</sequence>
<proteinExistence type="predicted"/>
<keyword evidence="2" id="KW-1185">Reference proteome</keyword>
<accession>A0A9Q1JNI4</accession>
<name>A0A9Q1JNI4_9CARY</name>